<comment type="caution">
    <text evidence="1">The sequence shown here is derived from an EMBL/GenBank/DDBJ whole genome shotgun (WGS) entry which is preliminary data.</text>
</comment>
<proteinExistence type="predicted"/>
<dbReference type="Proteomes" id="UP000751190">
    <property type="component" value="Unassembled WGS sequence"/>
</dbReference>
<sequence>MESDSDRLPRGQRVLVSGLSARSDVNGLAAEVQHFDESVGRYAILVLVTGEQLRVKPEHISAVAEPSHDDEQSLPSWQDGLGTAAQYEWLADCYRLRLDDDMNYASFLHGIYHPAPTAMTIFEDFLLFAKLARARGVVPASGWDWTTFCEVAAPLLRVALPQHEALEKHGVEQLQLQSGASASRSLRSTAERVYGSDPLAERDPFCEIVEDQIQTALEPEPIGGSYYVDTTLESDAAIFADVGGAAAWKRLLAEVS</sequence>
<dbReference type="EMBL" id="JAGTXO010000010">
    <property type="protein sequence ID" value="KAG8465393.1"/>
    <property type="molecule type" value="Genomic_DNA"/>
</dbReference>
<dbReference type="OrthoDB" id="432970at2759"/>
<name>A0A8J5XEE5_DIALT</name>
<keyword evidence="2" id="KW-1185">Reference proteome</keyword>
<dbReference type="AlphaFoldDB" id="A0A8J5XEE5"/>
<protein>
    <submittedName>
        <fullName evidence="1">Uncharacterized protein</fullName>
    </submittedName>
</protein>
<reference evidence="1" key="1">
    <citation type="submission" date="2021-05" db="EMBL/GenBank/DDBJ databases">
        <title>The genome of the haptophyte Pavlova lutheri (Diacronema luteri, Pavlovales) - a model for lipid biosynthesis in eukaryotic algae.</title>
        <authorList>
            <person name="Hulatt C.J."/>
            <person name="Posewitz M.C."/>
        </authorList>
    </citation>
    <scope>NUCLEOTIDE SEQUENCE</scope>
    <source>
        <strain evidence="1">NIVA-4/92</strain>
    </source>
</reference>
<gene>
    <name evidence="1" type="ORF">KFE25_002700</name>
</gene>
<evidence type="ECO:0000313" key="1">
    <source>
        <dbReference type="EMBL" id="KAG8465393.1"/>
    </source>
</evidence>
<evidence type="ECO:0000313" key="2">
    <source>
        <dbReference type="Proteomes" id="UP000751190"/>
    </source>
</evidence>
<accession>A0A8J5XEE5</accession>
<organism evidence="1 2">
    <name type="scientific">Diacronema lutheri</name>
    <name type="common">Unicellular marine alga</name>
    <name type="synonym">Monochrysis lutheri</name>
    <dbReference type="NCBI Taxonomy" id="2081491"/>
    <lineage>
        <taxon>Eukaryota</taxon>
        <taxon>Haptista</taxon>
        <taxon>Haptophyta</taxon>
        <taxon>Pavlovophyceae</taxon>
        <taxon>Pavlovales</taxon>
        <taxon>Pavlovaceae</taxon>
        <taxon>Diacronema</taxon>
    </lineage>
</organism>